<evidence type="ECO:0008006" key="4">
    <source>
        <dbReference type="Google" id="ProtNLM"/>
    </source>
</evidence>
<gene>
    <name evidence="2" type="ORF">GCM10025783_32680</name>
</gene>
<keyword evidence="3" id="KW-1185">Reference proteome</keyword>
<dbReference type="Gene3D" id="3.30.70.100">
    <property type="match status" value="1"/>
</dbReference>
<organism evidence="2 3">
    <name type="scientific">Amnibacterium soli</name>
    <dbReference type="NCBI Taxonomy" id="1282736"/>
    <lineage>
        <taxon>Bacteria</taxon>
        <taxon>Bacillati</taxon>
        <taxon>Actinomycetota</taxon>
        <taxon>Actinomycetes</taxon>
        <taxon>Micrococcales</taxon>
        <taxon>Microbacteriaceae</taxon>
        <taxon>Amnibacterium</taxon>
    </lineage>
</organism>
<feature type="region of interest" description="Disordered" evidence="1">
    <location>
        <begin position="128"/>
        <end position="148"/>
    </location>
</feature>
<dbReference type="Proteomes" id="UP001500121">
    <property type="component" value="Unassembled WGS sequence"/>
</dbReference>
<evidence type="ECO:0000313" key="3">
    <source>
        <dbReference type="Proteomes" id="UP001500121"/>
    </source>
</evidence>
<name>A0ABP8ZIM7_9MICO</name>
<dbReference type="EMBL" id="BAABLP010000010">
    <property type="protein sequence ID" value="GAA4756790.1"/>
    <property type="molecule type" value="Genomic_DNA"/>
</dbReference>
<dbReference type="RefSeq" id="WP_345482422.1">
    <property type="nucleotide sequence ID" value="NZ_BAABLP010000010.1"/>
</dbReference>
<dbReference type="InterPro" id="IPR011008">
    <property type="entry name" value="Dimeric_a/b-barrel"/>
</dbReference>
<accession>A0ABP8ZIM7</accession>
<sequence>MPDTISSPDFAARDAAIAVNSYTTVVGRSTVPEERFRAYWRDAHGPLCARIPALGFYVQHHFARTQDAHLWPVIDGVAPLPGYVLDGAVEIGWPSEAAQQEFQRASSILFGDEQNVFEETVAYPLPTGSTTVFDREPDPIPNGPDRYDRLHVHFTPRAGQAERLADLLRGEVADAVATAPGAIKVRVHAPDDHDNSTPNPPAPNVAHTVVAERVRLVVLEVAFTDPLARRRAFDTPAFTATLAAQRELAQHITAFPVSGVFTFVRDSALTTAGLRGSRVAEVIRDLAATNQVADDVVGLMRTGAPTA</sequence>
<protein>
    <recommendedName>
        <fullName evidence="4">EthD domain-containing protein</fullName>
    </recommendedName>
</protein>
<dbReference type="SUPFAM" id="SSF54909">
    <property type="entry name" value="Dimeric alpha+beta barrel"/>
    <property type="match status" value="1"/>
</dbReference>
<reference evidence="3" key="1">
    <citation type="journal article" date="2019" name="Int. J. Syst. Evol. Microbiol.">
        <title>The Global Catalogue of Microorganisms (GCM) 10K type strain sequencing project: providing services to taxonomists for standard genome sequencing and annotation.</title>
        <authorList>
            <consortium name="The Broad Institute Genomics Platform"/>
            <consortium name="The Broad Institute Genome Sequencing Center for Infectious Disease"/>
            <person name="Wu L."/>
            <person name="Ma J."/>
        </authorList>
    </citation>
    <scope>NUCLEOTIDE SEQUENCE [LARGE SCALE GENOMIC DNA]</scope>
    <source>
        <strain evidence="3">JCM 19015</strain>
    </source>
</reference>
<comment type="caution">
    <text evidence="2">The sequence shown here is derived from an EMBL/GenBank/DDBJ whole genome shotgun (WGS) entry which is preliminary data.</text>
</comment>
<evidence type="ECO:0000256" key="1">
    <source>
        <dbReference type="SAM" id="MobiDB-lite"/>
    </source>
</evidence>
<proteinExistence type="predicted"/>
<evidence type="ECO:0000313" key="2">
    <source>
        <dbReference type="EMBL" id="GAA4756790.1"/>
    </source>
</evidence>